<dbReference type="InterPro" id="IPR004576">
    <property type="entry name" value="Mfd"/>
</dbReference>
<dbReference type="PANTHER" id="PTHR47964:SF1">
    <property type="entry name" value="ATP-DEPENDENT DNA HELICASE HOMOLOG RECG, CHLOROPLASTIC"/>
    <property type="match status" value="1"/>
</dbReference>
<keyword evidence="4 13" id="KW-0227">DNA damage</keyword>
<feature type="domain" description="Helicase C-terminal" evidence="15">
    <location>
        <begin position="821"/>
        <end position="975"/>
    </location>
</feature>
<protein>
    <recommendedName>
        <fullName evidence="12 13">Transcription-repair-coupling factor</fullName>
        <shortName evidence="13">TRCF</shortName>
        <ecNumber evidence="13">3.6.4.-</ecNumber>
    </recommendedName>
</protein>
<dbReference type="Gene3D" id="3.40.50.11180">
    <property type="match status" value="1"/>
</dbReference>
<dbReference type="Pfam" id="PF02559">
    <property type="entry name" value="CarD_TRCF_RID"/>
    <property type="match status" value="1"/>
</dbReference>
<dbReference type="CDD" id="cd17991">
    <property type="entry name" value="DEXHc_TRCF"/>
    <property type="match status" value="1"/>
</dbReference>
<keyword evidence="6" id="KW-0347">Helicase</keyword>
<dbReference type="RefSeq" id="WP_084553649.1">
    <property type="nucleotide sequence ID" value="NZ_FRFE01000005.1"/>
</dbReference>
<evidence type="ECO:0000256" key="8">
    <source>
        <dbReference type="ARBA" id="ARBA00023125"/>
    </source>
</evidence>
<evidence type="ECO:0000256" key="4">
    <source>
        <dbReference type="ARBA" id="ARBA00022763"/>
    </source>
</evidence>
<evidence type="ECO:0000313" key="17">
    <source>
        <dbReference type="Proteomes" id="UP000184603"/>
    </source>
</evidence>
<dbReference type="PROSITE" id="PS51194">
    <property type="entry name" value="HELICASE_CTER"/>
    <property type="match status" value="1"/>
</dbReference>
<dbReference type="InterPro" id="IPR047112">
    <property type="entry name" value="RecG/Mfd"/>
</dbReference>
<dbReference type="InterPro" id="IPR036101">
    <property type="entry name" value="CarD-like/TRCF_RID_sf"/>
</dbReference>
<dbReference type="Gene3D" id="2.40.10.170">
    <property type="match status" value="1"/>
</dbReference>
<dbReference type="EMBL" id="FRFE01000005">
    <property type="protein sequence ID" value="SHO46321.1"/>
    <property type="molecule type" value="Genomic_DNA"/>
</dbReference>
<keyword evidence="8 13" id="KW-0238">DNA-binding</keyword>
<evidence type="ECO:0000256" key="2">
    <source>
        <dbReference type="ARBA" id="ARBA00022490"/>
    </source>
</evidence>
<dbReference type="Proteomes" id="UP000184603">
    <property type="component" value="Unassembled WGS sequence"/>
</dbReference>
<dbReference type="SUPFAM" id="SSF52540">
    <property type="entry name" value="P-loop containing nucleoside triphosphate hydrolases"/>
    <property type="match status" value="4"/>
</dbReference>
<organism evidence="16 17">
    <name type="scientific">Desulfopila aestuarii DSM 18488</name>
    <dbReference type="NCBI Taxonomy" id="1121416"/>
    <lineage>
        <taxon>Bacteria</taxon>
        <taxon>Pseudomonadati</taxon>
        <taxon>Thermodesulfobacteriota</taxon>
        <taxon>Desulfobulbia</taxon>
        <taxon>Desulfobulbales</taxon>
        <taxon>Desulfocapsaceae</taxon>
        <taxon>Desulfopila</taxon>
    </lineage>
</organism>
<dbReference type="OrthoDB" id="9804325at2"/>
<dbReference type="SUPFAM" id="SSF143517">
    <property type="entry name" value="TRCF domain-like"/>
    <property type="match status" value="1"/>
</dbReference>
<evidence type="ECO:0000256" key="5">
    <source>
        <dbReference type="ARBA" id="ARBA00022801"/>
    </source>
</evidence>
<dbReference type="Gene3D" id="3.30.2060.10">
    <property type="entry name" value="Penicillin-binding protein 1b domain"/>
    <property type="match status" value="1"/>
</dbReference>
<evidence type="ECO:0000256" key="9">
    <source>
        <dbReference type="ARBA" id="ARBA00023204"/>
    </source>
</evidence>
<keyword evidence="2 13" id="KW-0963">Cytoplasm</keyword>
<dbReference type="AlphaFoldDB" id="A0A1M7Y2U0"/>
<dbReference type="GO" id="GO:0000716">
    <property type="term" value="P:transcription-coupled nucleotide-excision repair, DNA damage recognition"/>
    <property type="evidence" value="ECO:0007669"/>
    <property type="project" value="UniProtKB-UniRule"/>
</dbReference>
<evidence type="ECO:0000256" key="11">
    <source>
        <dbReference type="ARBA" id="ARBA00061399"/>
    </source>
</evidence>
<dbReference type="STRING" id="1121416.SAMN02745220_01426"/>
<proteinExistence type="inferred from homology"/>
<dbReference type="GO" id="GO:0003684">
    <property type="term" value="F:damaged DNA binding"/>
    <property type="evidence" value="ECO:0007669"/>
    <property type="project" value="InterPro"/>
</dbReference>
<dbReference type="InterPro" id="IPR003711">
    <property type="entry name" value="CarD-like/TRCF_RID"/>
</dbReference>
<comment type="similarity">
    <text evidence="11 13">In the C-terminal section; belongs to the helicase family. RecG subfamily.</text>
</comment>
<dbReference type="PROSITE" id="PS51192">
    <property type="entry name" value="HELICASE_ATP_BIND_1"/>
    <property type="match status" value="1"/>
</dbReference>
<evidence type="ECO:0000259" key="15">
    <source>
        <dbReference type="PROSITE" id="PS51194"/>
    </source>
</evidence>
<evidence type="ECO:0000256" key="3">
    <source>
        <dbReference type="ARBA" id="ARBA00022741"/>
    </source>
</evidence>
<dbReference type="GO" id="GO:0003678">
    <property type="term" value="F:DNA helicase activity"/>
    <property type="evidence" value="ECO:0007669"/>
    <property type="project" value="TreeGrafter"/>
</dbReference>
<dbReference type="Gene3D" id="3.90.1150.50">
    <property type="entry name" value="Transcription-repair-coupling factor, D7 domain"/>
    <property type="match status" value="1"/>
</dbReference>
<comment type="subcellular location">
    <subcellularLocation>
        <location evidence="1 13">Cytoplasm</location>
    </subcellularLocation>
</comment>
<keyword evidence="17" id="KW-1185">Reference proteome</keyword>
<keyword evidence="9 13" id="KW-0234">DNA repair</keyword>
<dbReference type="EC" id="3.6.4.-" evidence="13"/>
<comment type="function">
    <text evidence="13">Couples transcription and DNA repair by recognizing RNA polymerase (RNAP) stalled at DNA lesions. Mediates ATP-dependent release of RNAP and its truncated transcript from the DNA, and recruitment of nucleotide excision repair machinery to the damaged site.</text>
</comment>
<dbReference type="Pfam" id="PF00270">
    <property type="entry name" value="DEAD"/>
    <property type="match status" value="1"/>
</dbReference>
<dbReference type="InterPro" id="IPR014001">
    <property type="entry name" value="Helicase_ATP-bd"/>
</dbReference>
<dbReference type="NCBIfam" id="TIGR00580">
    <property type="entry name" value="mfd"/>
    <property type="match status" value="1"/>
</dbReference>
<dbReference type="Gene3D" id="3.40.50.300">
    <property type="entry name" value="P-loop containing nucleotide triphosphate hydrolases"/>
    <property type="match status" value="2"/>
</dbReference>
<name>A0A1M7Y2U0_9BACT</name>
<dbReference type="InterPro" id="IPR037235">
    <property type="entry name" value="TRCF-like_C_D7"/>
</dbReference>
<dbReference type="GO" id="GO:0005524">
    <property type="term" value="F:ATP binding"/>
    <property type="evidence" value="ECO:0007669"/>
    <property type="project" value="UniProtKB-UniRule"/>
</dbReference>
<evidence type="ECO:0000259" key="14">
    <source>
        <dbReference type="PROSITE" id="PS51192"/>
    </source>
</evidence>
<evidence type="ECO:0000256" key="1">
    <source>
        <dbReference type="ARBA" id="ARBA00004496"/>
    </source>
</evidence>
<keyword evidence="3 13" id="KW-0547">Nucleotide-binding</keyword>
<dbReference type="InterPro" id="IPR027417">
    <property type="entry name" value="P-loop_NTPase"/>
</dbReference>
<accession>A0A1M7Y2U0</accession>
<keyword evidence="5 13" id="KW-0378">Hydrolase</keyword>
<dbReference type="SUPFAM" id="SSF141259">
    <property type="entry name" value="CarD-like"/>
    <property type="match status" value="1"/>
</dbReference>
<dbReference type="InterPro" id="IPR011545">
    <property type="entry name" value="DEAD/DEAH_box_helicase_dom"/>
</dbReference>
<dbReference type="SMART" id="SM00490">
    <property type="entry name" value="HELICc"/>
    <property type="match status" value="1"/>
</dbReference>
<dbReference type="GO" id="GO:0016787">
    <property type="term" value="F:hydrolase activity"/>
    <property type="evidence" value="ECO:0007669"/>
    <property type="project" value="UniProtKB-KW"/>
</dbReference>
<dbReference type="GO" id="GO:0005737">
    <property type="term" value="C:cytoplasm"/>
    <property type="evidence" value="ECO:0007669"/>
    <property type="project" value="UniProtKB-SubCell"/>
</dbReference>
<dbReference type="SMART" id="SM00982">
    <property type="entry name" value="TRCF"/>
    <property type="match status" value="1"/>
</dbReference>
<dbReference type="Pfam" id="PF00271">
    <property type="entry name" value="Helicase_C"/>
    <property type="match status" value="1"/>
</dbReference>
<dbReference type="InterPro" id="IPR041471">
    <property type="entry name" value="UvrB_inter"/>
</dbReference>
<dbReference type="Pfam" id="PF03461">
    <property type="entry name" value="TRCF"/>
    <property type="match status" value="1"/>
</dbReference>
<evidence type="ECO:0000256" key="13">
    <source>
        <dbReference type="HAMAP-Rule" id="MF_00969"/>
    </source>
</evidence>
<reference evidence="16 17" key="1">
    <citation type="submission" date="2016-12" db="EMBL/GenBank/DDBJ databases">
        <authorList>
            <person name="Song W.-J."/>
            <person name="Kurnit D.M."/>
        </authorList>
    </citation>
    <scope>NUCLEOTIDE SEQUENCE [LARGE SCALE GENOMIC DNA]</scope>
    <source>
        <strain evidence="16 17">DSM 18488</strain>
    </source>
</reference>
<feature type="domain" description="Helicase ATP-binding" evidence="14">
    <location>
        <begin position="639"/>
        <end position="800"/>
    </location>
</feature>
<comment type="similarity">
    <text evidence="10 13">In the N-terminal section; belongs to the UvrB family.</text>
</comment>
<evidence type="ECO:0000313" key="16">
    <source>
        <dbReference type="EMBL" id="SHO46321.1"/>
    </source>
</evidence>
<dbReference type="Pfam" id="PF17757">
    <property type="entry name" value="UvrB_inter"/>
    <property type="match status" value="1"/>
</dbReference>
<evidence type="ECO:0000256" key="12">
    <source>
        <dbReference type="ARBA" id="ARBA00070128"/>
    </source>
</evidence>
<dbReference type="InterPro" id="IPR001650">
    <property type="entry name" value="Helicase_C-like"/>
</dbReference>
<gene>
    <name evidence="13" type="primary">mfd</name>
    <name evidence="16" type="ORF">SAMN02745220_01426</name>
</gene>
<sequence length="1181" mass="132558">MIQQLLTKLQQSSVTQVSGLRGASGAWLCGQLGKEVSCCCILPDEHLVSVFEQDLRLFTDSRVLVYPGYEIPPYTPLSPDQQTTAARLATLYQLRAHNERTIVVTSIEALLRKVIPIEVLSRAVELLMAGEECDRDDLLTRLTRLGYEQVSLVQSVGDVAVRGGILDLYPPPFVTGAGDVHDGPLRLDFFGDTIESLRIFDPISQRSSGELEEAILLPVHDVVIDRDEVTARRIARQFRHHAEELNWEEKEAARISERVATGRRFAGMEFFLPLFYHEEGKTISTVFDYLPQEMVMVMLEPEAISQSLQMVSERIHSNYHEAALAQQPALSPESIFVSTETINSQLASRKQLLFSDFSHDSGAQLSFSTTNHQLLKQEISLQRTSRGLIAPLSDRIKGWQEQDDLVVLCCRSGRHTKNLAELLTKHHHTITIAEPPLAIDSLTAERGSSLLLTNHELSHGFSLIDQRVHFLSESELFGEMRLGSKKKSKRQKGEPIRFAELQDGDIVVHRDHGLGYYQGLQTIDIQGITNDFMLIEYRDGDKLYLPVDRLNLISRYEGLSDKEPKIDKLGTQNWKITTAKVKEEVWKVAHELLDIYARREMQQGRSFSKPGPLFAELEESFPYDETPGQDKAITEVITDLISDQPMDRLVCGDVGYGKTEVAIRGTFKVVEDGLQVAVLVPTTVLAEQHTKTFRERLAGFPVTVECINRFRTPAEQRKTLAALKDGKIDILIGTHRLLSKDVVFKNLGLLIVDEEHRFGVAHKERIKKMRSEVDILTLTATPIPRTLQMSLLGIRDLSVISSPPEHRRPVKTFIARYDNLVIKEAVSRELRRKGQVFFIHNRVKSIHKIAGEIQKLVPEARVAIAHGQMAGKELEEIMVAFVNRDIDVLVCTTIVESGLDIPTANTIIINRADMLGLAEIYQLRGRVGRSSTQSFAYLLVPSIDSLKKDSRDRLRALMDCNELGGGFKLAMSDLQIRGGGNLLGISQSGHIAAIGYDLYLDLLQKTVADLKARALKGDLERPVDELDPEINLQVSAYIPEPYMMDISQRYVTYRRIAALVNGDETEHSDLQAELEDRYGPLPEETHNLFTVVALKKQLAALRINKLEKGRDTLVFTFVNDTPVTPEKLLNYVQGKAATRKGAKTKLTPDGRLVVSTLLPTPETVFGVARQILTDLTKMTHD</sequence>
<evidence type="ECO:0000256" key="7">
    <source>
        <dbReference type="ARBA" id="ARBA00022840"/>
    </source>
</evidence>
<evidence type="ECO:0000256" key="6">
    <source>
        <dbReference type="ARBA" id="ARBA00022806"/>
    </source>
</evidence>
<dbReference type="PANTHER" id="PTHR47964">
    <property type="entry name" value="ATP-DEPENDENT DNA HELICASE HOMOLOG RECG, CHLOROPLASTIC"/>
    <property type="match status" value="1"/>
</dbReference>
<evidence type="ECO:0000256" key="10">
    <source>
        <dbReference type="ARBA" id="ARBA00061104"/>
    </source>
</evidence>
<keyword evidence="7 13" id="KW-0067">ATP-binding</keyword>
<dbReference type="InterPro" id="IPR005118">
    <property type="entry name" value="TRCF_C"/>
</dbReference>
<dbReference type="SMART" id="SM01058">
    <property type="entry name" value="CarD_TRCF"/>
    <property type="match status" value="1"/>
</dbReference>
<dbReference type="GO" id="GO:0006355">
    <property type="term" value="P:regulation of DNA-templated transcription"/>
    <property type="evidence" value="ECO:0007669"/>
    <property type="project" value="UniProtKB-UniRule"/>
</dbReference>
<dbReference type="SMART" id="SM00487">
    <property type="entry name" value="DEXDc"/>
    <property type="match status" value="1"/>
</dbReference>
<dbReference type="FunFam" id="3.40.50.300:FF:000546">
    <property type="entry name" value="Transcription-repair-coupling factor"/>
    <property type="match status" value="1"/>
</dbReference>
<dbReference type="HAMAP" id="MF_00969">
    <property type="entry name" value="TRCF"/>
    <property type="match status" value="1"/>
</dbReference>